<protein>
    <submittedName>
        <fullName evidence="2">Uncharacterized protein</fullName>
    </submittedName>
</protein>
<dbReference type="Proteomes" id="UP000774326">
    <property type="component" value="Unassembled WGS sequence"/>
</dbReference>
<reference evidence="2" key="2">
    <citation type="submission" date="2021-01" db="EMBL/GenBank/DDBJ databases">
        <authorList>
            <person name="Schikora-Tamarit M.A."/>
        </authorList>
    </citation>
    <scope>NUCLEOTIDE SEQUENCE</scope>
    <source>
        <strain evidence="2">CBS2887</strain>
    </source>
</reference>
<accession>A0A9P8PNK9</accession>
<evidence type="ECO:0000313" key="2">
    <source>
        <dbReference type="EMBL" id="KAH3674757.1"/>
    </source>
</evidence>
<dbReference type="AlphaFoldDB" id="A0A9P8PNK9"/>
<reference evidence="2" key="1">
    <citation type="journal article" date="2021" name="Open Biol.">
        <title>Shared evolutionary footprints suggest mitochondrial oxidative damage underlies multiple complex I losses in fungi.</title>
        <authorList>
            <person name="Schikora-Tamarit M.A."/>
            <person name="Marcet-Houben M."/>
            <person name="Nosek J."/>
            <person name="Gabaldon T."/>
        </authorList>
    </citation>
    <scope>NUCLEOTIDE SEQUENCE</scope>
    <source>
        <strain evidence="2">CBS2887</strain>
    </source>
</reference>
<evidence type="ECO:0000256" key="1">
    <source>
        <dbReference type="SAM" id="MobiDB-lite"/>
    </source>
</evidence>
<gene>
    <name evidence="2" type="ORF">WICPIJ_009489</name>
</gene>
<evidence type="ECO:0000313" key="3">
    <source>
        <dbReference type="Proteomes" id="UP000774326"/>
    </source>
</evidence>
<dbReference type="OrthoDB" id="4081967at2759"/>
<comment type="caution">
    <text evidence="2">The sequence shown here is derived from an EMBL/GenBank/DDBJ whole genome shotgun (WGS) entry which is preliminary data.</text>
</comment>
<proteinExistence type="predicted"/>
<feature type="compositionally biased region" description="Acidic residues" evidence="1">
    <location>
        <begin position="131"/>
        <end position="140"/>
    </location>
</feature>
<dbReference type="Pfam" id="PF17235">
    <property type="entry name" value="STD1"/>
    <property type="match status" value="1"/>
</dbReference>
<organism evidence="2 3">
    <name type="scientific">Wickerhamomyces pijperi</name>
    <name type="common">Yeast</name>
    <name type="synonym">Pichia pijperi</name>
    <dbReference type="NCBI Taxonomy" id="599730"/>
    <lineage>
        <taxon>Eukaryota</taxon>
        <taxon>Fungi</taxon>
        <taxon>Dikarya</taxon>
        <taxon>Ascomycota</taxon>
        <taxon>Saccharomycotina</taxon>
        <taxon>Saccharomycetes</taxon>
        <taxon>Phaffomycetales</taxon>
        <taxon>Wickerhamomycetaceae</taxon>
        <taxon>Wickerhamomyces</taxon>
    </lineage>
</organism>
<name>A0A9P8PNK9_WICPI</name>
<sequence>MYVSPFVSRDNSYTPQEFKTRARNEIQRKLNIKPSITATPDLRHGSSPLNKVINASDTSLNRMSSNESMESVESAASAGSCSVSTGTVNGNTANSGEEKHRRLFGLGKLKRHISRGNSKSSSLNIVHESEQADAESEDVEMTEEVYRTDTNQSTITSHTGYQQSLFSNQHSLATQLTNISLNDPQTAKQQSQQQIYLTLEECLPSTYTDLYSPELLANPSQLTNGRPTFLVSRPLQNWALNDIRSLLILSELKHDWHGQIPVIYNPQGFKVQLLPLSSSDEQIIQTLAESDIYKEAQFEWSFRVQTAKYTVCTARARHDQYHNNSSSAWSKPEWRNIIENFMLNLGVENQCRMEYKLALAEFKKFKKSESTNRDKGNLLKKALLNEGQQAQGGKKIGGGFKLSKEEKFQLWQGVQGSVYQRLGLDWKPDN</sequence>
<keyword evidence="3" id="KW-1185">Reference proteome</keyword>
<dbReference type="EMBL" id="JAEUBG010005469">
    <property type="protein sequence ID" value="KAH3674757.1"/>
    <property type="molecule type" value="Genomic_DNA"/>
</dbReference>
<feature type="compositionally biased region" description="Polar residues" evidence="1">
    <location>
        <begin position="115"/>
        <end position="124"/>
    </location>
</feature>
<dbReference type="InterPro" id="IPR035189">
    <property type="entry name" value="Std1/Mth1"/>
</dbReference>
<feature type="region of interest" description="Disordered" evidence="1">
    <location>
        <begin position="115"/>
        <end position="140"/>
    </location>
</feature>